<dbReference type="EMBL" id="VIJZ01000001">
    <property type="protein sequence ID" value="TQS01358.1"/>
    <property type="molecule type" value="Genomic_DNA"/>
</dbReference>
<dbReference type="Proteomes" id="UP000319219">
    <property type="component" value="Unassembled WGS sequence"/>
</dbReference>
<dbReference type="RefSeq" id="WP_142611801.1">
    <property type="nucleotide sequence ID" value="NZ_VIJZ01000001.1"/>
</dbReference>
<dbReference type="EMBL" id="VIJZ01000001">
    <property type="protein sequence ID" value="TQS01413.1"/>
    <property type="molecule type" value="Genomic_DNA"/>
</dbReference>
<comment type="caution">
    <text evidence="2">The sequence shown here is derived from an EMBL/GenBank/DDBJ whole genome shotgun (WGS) entry which is preliminary data.</text>
</comment>
<protein>
    <submittedName>
        <fullName evidence="2">Uncharacterized protein</fullName>
    </submittedName>
</protein>
<sequence length="86" mass="9429">MGASYDPITVVYNSVVSVTVSADGFQAVINADAFLTAKQAEYFRTEVDAATSNYIGLPKTYYNLFKVANDVHILISKFKSVGWIIV</sequence>
<reference evidence="2 3" key="1">
    <citation type="submission" date="2019-07" db="EMBL/GenBank/DDBJ databases">
        <title>Paenibacillus ottowii sp. nov. isolated from a fermentation system processing bovine manure.</title>
        <authorList>
            <person name="Velazquez L.F."/>
            <person name="Rajbanshi S."/>
            <person name="Guan S."/>
            <person name="Hinchee M."/>
            <person name="Welsh A."/>
        </authorList>
    </citation>
    <scope>NUCLEOTIDE SEQUENCE [LARGE SCALE GENOMIC DNA]</scope>
    <source>
        <strain evidence="2 3">MS2379</strain>
    </source>
</reference>
<name>A0ABY3BB86_9BACL</name>
<gene>
    <name evidence="1" type="ORF">FKV70_03225</name>
    <name evidence="2" type="ORF">FKV70_03515</name>
</gene>
<accession>A0ABY3BB86</accession>
<evidence type="ECO:0000313" key="2">
    <source>
        <dbReference type="EMBL" id="TQS01413.1"/>
    </source>
</evidence>
<proteinExistence type="predicted"/>
<organism evidence="2 3">
    <name type="scientific">Paenibacillus ottowii</name>
    <dbReference type="NCBI Taxonomy" id="2315729"/>
    <lineage>
        <taxon>Bacteria</taxon>
        <taxon>Bacillati</taxon>
        <taxon>Bacillota</taxon>
        <taxon>Bacilli</taxon>
        <taxon>Bacillales</taxon>
        <taxon>Paenibacillaceae</taxon>
        <taxon>Paenibacillus</taxon>
    </lineage>
</organism>
<keyword evidence="3" id="KW-1185">Reference proteome</keyword>
<evidence type="ECO:0000313" key="1">
    <source>
        <dbReference type="EMBL" id="TQS01358.1"/>
    </source>
</evidence>
<evidence type="ECO:0000313" key="3">
    <source>
        <dbReference type="Proteomes" id="UP000319219"/>
    </source>
</evidence>